<comment type="caution">
    <text evidence="3">The sequence shown here is derived from an EMBL/GenBank/DDBJ whole genome shotgun (WGS) entry which is preliminary data.</text>
</comment>
<evidence type="ECO:0000313" key="3">
    <source>
        <dbReference type="EMBL" id="GGZ85295.1"/>
    </source>
</evidence>
<dbReference type="Proteomes" id="UP000636004">
    <property type="component" value="Unassembled WGS sequence"/>
</dbReference>
<dbReference type="InterPro" id="IPR053147">
    <property type="entry name" value="Hsp_HslJ-like"/>
</dbReference>
<gene>
    <name evidence="3" type="ORF">GCM10007028_24380</name>
</gene>
<dbReference type="InterPro" id="IPR025485">
    <property type="entry name" value="DUF4377"/>
</dbReference>
<evidence type="ECO:0000259" key="1">
    <source>
        <dbReference type="Pfam" id="PF03724"/>
    </source>
</evidence>
<dbReference type="Pfam" id="PF03724">
    <property type="entry name" value="META"/>
    <property type="match status" value="1"/>
</dbReference>
<dbReference type="PANTHER" id="PTHR35535:SF1">
    <property type="entry name" value="HEAT SHOCK PROTEIN HSLJ"/>
    <property type="match status" value="1"/>
</dbReference>
<reference evidence="3" key="2">
    <citation type="submission" date="2020-09" db="EMBL/GenBank/DDBJ databases">
        <authorList>
            <person name="Sun Q."/>
            <person name="Kim S."/>
        </authorList>
    </citation>
    <scope>NUCLEOTIDE SEQUENCE</scope>
    <source>
        <strain evidence="3">KCTC 12710</strain>
    </source>
</reference>
<feature type="domain" description="DUF306" evidence="1">
    <location>
        <begin position="73"/>
        <end position="177"/>
    </location>
</feature>
<dbReference type="EMBL" id="BMWZ01000005">
    <property type="protein sequence ID" value="GGZ85295.1"/>
    <property type="molecule type" value="Genomic_DNA"/>
</dbReference>
<evidence type="ECO:0000313" key="4">
    <source>
        <dbReference type="Proteomes" id="UP000636004"/>
    </source>
</evidence>
<protein>
    <recommendedName>
        <fullName evidence="5">DUF4377 domain-containing protein</fullName>
    </recommendedName>
</protein>
<dbReference type="AlphaFoldDB" id="A0A918R3D6"/>
<accession>A0A918R3D6</accession>
<name>A0A918R3D6_9FLAO</name>
<dbReference type="PANTHER" id="PTHR35535">
    <property type="entry name" value="HEAT SHOCK PROTEIN HSLJ"/>
    <property type="match status" value="1"/>
</dbReference>
<proteinExistence type="predicted"/>
<dbReference type="Gene3D" id="2.40.128.270">
    <property type="match status" value="1"/>
</dbReference>
<feature type="domain" description="DUF4377" evidence="2">
    <location>
        <begin position="1"/>
        <end position="64"/>
    </location>
</feature>
<dbReference type="Pfam" id="PF14302">
    <property type="entry name" value="DUF4377"/>
    <property type="match status" value="1"/>
</dbReference>
<evidence type="ECO:0008006" key="5">
    <source>
        <dbReference type="Google" id="ProtNLM"/>
    </source>
</evidence>
<sequence>MSCLQVKESPDDKNWSNFYSQIEGFDYEPGYLYTIEVRIEDIPEDQIVADGSSIKYILKTVIAKKQDKRLTINDIWVLETIDGQPVIEIFEKLPYLEVQLSSNSYLGNDGCNNFNGKLEAIEDKLVTFGSLVSTKMACPNQDLSLKFLENLRNSNEYMVEKGMLTLLKDSNVLLTFKKTD</sequence>
<keyword evidence="4" id="KW-1185">Reference proteome</keyword>
<dbReference type="InterPro" id="IPR005184">
    <property type="entry name" value="DUF306_Meta_HslJ"/>
</dbReference>
<reference evidence="3" key="1">
    <citation type="journal article" date="2014" name="Int. J. Syst. Evol. Microbiol.">
        <title>Complete genome sequence of Corynebacterium casei LMG S-19264T (=DSM 44701T), isolated from a smear-ripened cheese.</title>
        <authorList>
            <consortium name="US DOE Joint Genome Institute (JGI-PGF)"/>
            <person name="Walter F."/>
            <person name="Albersmeier A."/>
            <person name="Kalinowski J."/>
            <person name="Ruckert C."/>
        </authorList>
    </citation>
    <scope>NUCLEOTIDE SEQUENCE</scope>
    <source>
        <strain evidence="3">KCTC 12710</strain>
    </source>
</reference>
<evidence type="ECO:0000259" key="2">
    <source>
        <dbReference type="Pfam" id="PF14302"/>
    </source>
</evidence>
<dbReference type="InterPro" id="IPR038670">
    <property type="entry name" value="HslJ-like_sf"/>
</dbReference>
<organism evidence="3 4">
    <name type="scientific">Algibacter mikhailovii</name>
    <dbReference type="NCBI Taxonomy" id="425498"/>
    <lineage>
        <taxon>Bacteria</taxon>
        <taxon>Pseudomonadati</taxon>
        <taxon>Bacteroidota</taxon>
        <taxon>Flavobacteriia</taxon>
        <taxon>Flavobacteriales</taxon>
        <taxon>Flavobacteriaceae</taxon>
        <taxon>Algibacter</taxon>
    </lineage>
</organism>